<dbReference type="EMBL" id="MQUC01000003">
    <property type="protein sequence ID" value="PRP67198.1"/>
    <property type="molecule type" value="Genomic_DNA"/>
</dbReference>
<feature type="transmembrane region" description="Helical" evidence="1">
    <location>
        <begin position="15"/>
        <end position="36"/>
    </location>
</feature>
<protein>
    <recommendedName>
        <fullName evidence="4">Bacterial Pleckstrin homology domain-containing protein</fullName>
    </recommendedName>
</protein>
<dbReference type="OrthoDB" id="582675at2"/>
<proteinExistence type="predicted"/>
<keyword evidence="1" id="KW-0472">Membrane</keyword>
<gene>
    <name evidence="2" type="ORF">BST86_08845</name>
</gene>
<evidence type="ECO:0000313" key="3">
    <source>
        <dbReference type="Proteomes" id="UP000239532"/>
    </source>
</evidence>
<feature type="transmembrane region" description="Helical" evidence="1">
    <location>
        <begin position="42"/>
        <end position="65"/>
    </location>
</feature>
<organism evidence="2 3">
    <name type="scientific">Nonlabens agnitus</name>
    <dbReference type="NCBI Taxonomy" id="870484"/>
    <lineage>
        <taxon>Bacteria</taxon>
        <taxon>Pseudomonadati</taxon>
        <taxon>Bacteroidota</taxon>
        <taxon>Flavobacteriia</taxon>
        <taxon>Flavobacteriales</taxon>
        <taxon>Flavobacteriaceae</taxon>
        <taxon>Nonlabens</taxon>
    </lineage>
</organism>
<name>A0A2S9WUN9_9FLAO</name>
<evidence type="ECO:0000313" key="2">
    <source>
        <dbReference type="EMBL" id="PRP67198.1"/>
    </source>
</evidence>
<reference evidence="2 3" key="1">
    <citation type="submission" date="2016-11" db="EMBL/GenBank/DDBJ databases">
        <title>Trade-off between light-utilization and light-protection in marine flavobacteria.</title>
        <authorList>
            <person name="Kumagai Y."/>
        </authorList>
    </citation>
    <scope>NUCLEOTIDE SEQUENCE [LARGE SCALE GENOMIC DNA]</scope>
    <source>
        <strain evidence="2 3">JCM 17109</strain>
    </source>
</reference>
<sequence length="155" mass="17751">MSNVLFKEEQRFDQWWLKLLIVCIMLVIAVSAFVEIGQSSDMIVTTATALSCLLGIVLMGSIFYMKLTTTITDEKIHIRYFPFLNREWKWSDIQTAKVIDYGFVGGWGIRIWTGMGTVYNVKGSKGLHFKTDSKEYVIGTQKEEELRSSVAHLLK</sequence>
<comment type="caution">
    <text evidence="2">The sequence shown here is derived from an EMBL/GenBank/DDBJ whole genome shotgun (WGS) entry which is preliminary data.</text>
</comment>
<keyword evidence="1" id="KW-1133">Transmembrane helix</keyword>
<evidence type="ECO:0008006" key="4">
    <source>
        <dbReference type="Google" id="ProtNLM"/>
    </source>
</evidence>
<keyword evidence="3" id="KW-1185">Reference proteome</keyword>
<keyword evidence="1" id="KW-0812">Transmembrane</keyword>
<dbReference type="Proteomes" id="UP000239532">
    <property type="component" value="Unassembled WGS sequence"/>
</dbReference>
<dbReference type="AlphaFoldDB" id="A0A2S9WUN9"/>
<evidence type="ECO:0000256" key="1">
    <source>
        <dbReference type="SAM" id="Phobius"/>
    </source>
</evidence>
<dbReference type="RefSeq" id="WP_105982965.1">
    <property type="nucleotide sequence ID" value="NZ_MQUC01000003.1"/>
</dbReference>
<accession>A0A2S9WUN9</accession>